<protein>
    <submittedName>
        <fullName evidence="2">Uncharacterized protein</fullName>
    </submittedName>
</protein>
<name>A0A9P3PUZ7_LYOSH</name>
<gene>
    <name evidence="2" type="ORF">LshimejAT787_1105380</name>
</gene>
<dbReference type="AlphaFoldDB" id="A0A9P3PUZ7"/>
<accession>A0A9P3PUZ7</accession>
<evidence type="ECO:0000256" key="1">
    <source>
        <dbReference type="SAM" id="MobiDB-lite"/>
    </source>
</evidence>
<comment type="caution">
    <text evidence="2">The sequence shown here is derived from an EMBL/GenBank/DDBJ whole genome shotgun (WGS) entry which is preliminary data.</text>
</comment>
<evidence type="ECO:0000313" key="3">
    <source>
        <dbReference type="Proteomes" id="UP001063166"/>
    </source>
</evidence>
<dbReference type="Proteomes" id="UP001063166">
    <property type="component" value="Unassembled WGS sequence"/>
</dbReference>
<dbReference type="EMBL" id="BRPK01000011">
    <property type="protein sequence ID" value="GLB42523.1"/>
    <property type="molecule type" value="Genomic_DNA"/>
</dbReference>
<feature type="region of interest" description="Disordered" evidence="1">
    <location>
        <begin position="68"/>
        <end position="91"/>
    </location>
</feature>
<proteinExistence type="predicted"/>
<keyword evidence="3" id="KW-1185">Reference proteome</keyword>
<reference evidence="2" key="1">
    <citation type="submission" date="2022-07" db="EMBL/GenBank/DDBJ databases">
        <title>The genome of Lyophyllum shimeji provides insight into the initial evolution of ectomycorrhizal fungal genome.</title>
        <authorList>
            <person name="Kobayashi Y."/>
            <person name="Shibata T."/>
            <person name="Hirakawa H."/>
            <person name="Shigenobu S."/>
            <person name="Nishiyama T."/>
            <person name="Yamada A."/>
            <person name="Hasebe M."/>
            <person name="Kawaguchi M."/>
        </authorList>
    </citation>
    <scope>NUCLEOTIDE SEQUENCE</scope>
    <source>
        <strain evidence="2">AT787</strain>
    </source>
</reference>
<organism evidence="2 3">
    <name type="scientific">Lyophyllum shimeji</name>
    <name type="common">Hon-shimeji</name>
    <name type="synonym">Tricholoma shimeji</name>
    <dbReference type="NCBI Taxonomy" id="47721"/>
    <lineage>
        <taxon>Eukaryota</taxon>
        <taxon>Fungi</taxon>
        <taxon>Dikarya</taxon>
        <taxon>Basidiomycota</taxon>
        <taxon>Agaricomycotina</taxon>
        <taxon>Agaricomycetes</taxon>
        <taxon>Agaricomycetidae</taxon>
        <taxon>Agaricales</taxon>
        <taxon>Tricholomatineae</taxon>
        <taxon>Lyophyllaceae</taxon>
        <taxon>Lyophyllum</taxon>
    </lineage>
</organism>
<evidence type="ECO:0000313" key="2">
    <source>
        <dbReference type="EMBL" id="GLB42523.1"/>
    </source>
</evidence>
<sequence>MQCTSRCVSRSFTSLRYKAARHELPVQKAWSSFQTEPVAVSRSASALSCSLKCLAMKALRDDVLRTQRADDTSTYESTGGAELHKDDGDEGLPNCAGCPLYNMNMIHVATLSLPQRERHSKLSHGSTSMTSG</sequence>